<proteinExistence type="inferred from homology"/>
<evidence type="ECO:0000256" key="10">
    <source>
        <dbReference type="ARBA" id="ARBA00093448"/>
    </source>
</evidence>
<evidence type="ECO:0000256" key="3">
    <source>
        <dbReference type="ARBA" id="ARBA00022670"/>
    </source>
</evidence>
<keyword evidence="9" id="KW-0961">Cell wall biogenesis/degradation</keyword>
<dbReference type="PROSITE" id="PS51318">
    <property type="entry name" value="TAT"/>
    <property type="match status" value="1"/>
</dbReference>
<evidence type="ECO:0000256" key="5">
    <source>
        <dbReference type="ARBA" id="ARBA00022729"/>
    </source>
</evidence>
<dbReference type="InterPro" id="IPR010275">
    <property type="entry name" value="MepK"/>
</dbReference>
<dbReference type="SUPFAM" id="SSF55166">
    <property type="entry name" value="Hedgehog/DD-peptidase"/>
    <property type="match status" value="1"/>
</dbReference>
<evidence type="ECO:0000256" key="6">
    <source>
        <dbReference type="ARBA" id="ARBA00022801"/>
    </source>
</evidence>
<dbReference type="GO" id="GO:0006508">
    <property type="term" value="P:proteolysis"/>
    <property type="evidence" value="ECO:0007669"/>
    <property type="project" value="UniProtKB-KW"/>
</dbReference>
<comment type="similarity">
    <text evidence="10">Belongs to the peptidase M15 family.</text>
</comment>
<evidence type="ECO:0000256" key="7">
    <source>
        <dbReference type="ARBA" id="ARBA00022833"/>
    </source>
</evidence>
<dbReference type="InterPro" id="IPR009045">
    <property type="entry name" value="Zn_M74/Hedgehog-like"/>
</dbReference>
<keyword evidence="4" id="KW-0479">Metal-binding</keyword>
<keyword evidence="5" id="KW-0732">Signal</keyword>
<comment type="pathway">
    <text evidence="2">Cell wall biogenesis; cell wall polysaccharide biosynthesis.</text>
</comment>
<dbReference type="RefSeq" id="WP_201347545.1">
    <property type="nucleotide sequence ID" value="NZ_AP014546.1"/>
</dbReference>
<evidence type="ECO:0000256" key="11">
    <source>
        <dbReference type="ARBA" id="ARBA00093666"/>
    </source>
</evidence>
<dbReference type="CDD" id="cd14844">
    <property type="entry name" value="Zn-DD-carboxypeptidase_like"/>
    <property type="match status" value="1"/>
</dbReference>
<protein>
    <recommendedName>
        <fullName evidence="11">Murein endopeptidase K</fullName>
    </recommendedName>
</protein>
<name>A0A7R6PIR3_9GAMM</name>
<dbReference type="PANTHER" id="PTHR37425">
    <property type="match status" value="1"/>
</dbReference>
<dbReference type="EMBL" id="AP014546">
    <property type="protein sequence ID" value="BBB30353.1"/>
    <property type="molecule type" value="Genomic_DNA"/>
</dbReference>
<dbReference type="Proteomes" id="UP000595332">
    <property type="component" value="Chromosome"/>
</dbReference>
<dbReference type="InterPro" id="IPR006311">
    <property type="entry name" value="TAT_signal"/>
</dbReference>
<dbReference type="GO" id="GO:0008237">
    <property type="term" value="F:metallopeptidase activity"/>
    <property type="evidence" value="ECO:0007669"/>
    <property type="project" value="UniProtKB-KW"/>
</dbReference>
<accession>A0A7R6PIR3</accession>
<dbReference type="AlphaFoldDB" id="A0A7R6PIR3"/>
<dbReference type="KEGG" id="njp:NEJAP_2407"/>
<dbReference type="GO" id="GO:0046872">
    <property type="term" value="F:metal ion binding"/>
    <property type="evidence" value="ECO:0007669"/>
    <property type="project" value="UniProtKB-KW"/>
</dbReference>
<keyword evidence="6" id="KW-0378">Hydrolase</keyword>
<keyword evidence="3" id="KW-0645">Protease</keyword>
<evidence type="ECO:0000256" key="2">
    <source>
        <dbReference type="ARBA" id="ARBA00004776"/>
    </source>
</evidence>
<keyword evidence="7" id="KW-0862">Zinc</keyword>
<evidence type="ECO:0000313" key="13">
    <source>
        <dbReference type="Proteomes" id="UP000595332"/>
    </source>
</evidence>
<dbReference type="GO" id="GO:0071555">
    <property type="term" value="P:cell wall organization"/>
    <property type="evidence" value="ECO:0007669"/>
    <property type="project" value="UniProtKB-KW"/>
</dbReference>
<sequence>MPNKHQRSHHQSRRSFLRQMGGLGAGLAISSTALGNIQTPLFDKTLRFQNLHTGEALKTTFYTGGDYVTESLDNINYLLRDHRNNQIGNMDPQLLTLLHDLKNMLGTADPFHVISGYRSAETNAMLSQRSNKVAKKSLHMQGKAIDIRLPGVDTKHLHQAALALQGGGVGLYTRSDFVHLDVGRVRQWGK</sequence>
<evidence type="ECO:0000313" key="12">
    <source>
        <dbReference type="EMBL" id="BBB30353.1"/>
    </source>
</evidence>
<comment type="cofactor">
    <cofactor evidence="1">
        <name>Zn(2+)</name>
        <dbReference type="ChEBI" id="CHEBI:29105"/>
    </cofactor>
</comment>
<keyword evidence="13" id="KW-1185">Reference proteome</keyword>
<organism evidence="12 13">
    <name type="scientific">Neptunomonas japonica JAMM 1380</name>
    <dbReference type="NCBI Taxonomy" id="1441457"/>
    <lineage>
        <taxon>Bacteria</taxon>
        <taxon>Pseudomonadati</taxon>
        <taxon>Pseudomonadota</taxon>
        <taxon>Gammaproteobacteria</taxon>
        <taxon>Oceanospirillales</taxon>
        <taxon>Oceanospirillaceae</taxon>
        <taxon>Neptunomonas</taxon>
    </lineage>
</organism>
<evidence type="ECO:0000256" key="4">
    <source>
        <dbReference type="ARBA" id="ARBA00022723"/>
    </source>
</evidence>
<evidence type="ECO:0000256" key="8">
    <source>
        <dbReference type="ARBA" id="ARBA00023049"/>
    </source>
</evidence>
<evidence type="ECO:0000256" key="1">
    <source>
        <dbReference type="ARBA" id="ARBA00001947"/>
    </source>
</evidence>
<reference evidence="12 13" key="1">
    <citation type="journal article" date="2008" name="Int. J. Syst. Evol. Microbiol.">
        <title>Neptunomonas japonica sp. nov., an Osedax japonicus symbiont-like bacterium isolated from sediment adjacent to sperm whale carcasses off Kagoshima, Japan.</title>
        <authorList>
            <person name="Miyazaki M."/>
            <person name="Nogi Y."/>
            <person name="Fujiwara Y."/>
            <person name="Kawato M."/>
            <person name="Kubokawa K."/>
            <person name="Horikoshi K."/>
        </authorList>
    </citation>
    <scope>NUCLEOTIDE SEQUENCE [LARGE SCALE GENOMIC DNA]</scope>
    <source>
        <strain evidence="12 13">JAMM 1380</strain>
    </source>
</reference>
<dbReference type="PANTHER" id="PTHR37425:SF1">
    <property type="entry name" value="OUTER MEMBRANE PROTEIN"/>
    <property type="match status" value="1"/>
</dbReference>
<dbReference type="Gene3D" id="3.30.1380.10">
    <property type="match status" value="1"/>
</dbReference>
<keyword evidence="8" id="KW-0482">Metalloprotease</keyword>
<dbReference type="Pfam" id="PF05951">
    <property type="entry name" value="Peptidase_M15_2"/>
    <property type="match status" value="1"/>
</dbReference>
<gene>
    <name evidence="12" type="ORF">NEJAP_2407</name>
</gene>
<evidence type="ECO:0000256" key="9">
    <source>
        <dbReference type="ARBA" id="ARBA00023316"/>
    </source>
</evidence>